<dbReference type="AlphaFoldDB" id="G0VIH5"/>
<keyword evidence="1" id="KW-1133">Transmembrane helix</keyword>
<dbReference type="EMBL" id="HE576758">
    <property type="protein sequence ID" value="CCC71210.1"/>
    <property type="molecule type" value="Genomic_DNA"/>
</dbReference>
<sequence>MSEHYLYLEDRIRESNENKKQIEKKFSSSSDFSLKRYLKKKFGRVSNVKSKKTIFIGSPNQTEKPKERKWHTSYMRKFNNLEDISSRPDLPQSFFKMCLNFDRRRSCNKAGSPIATKLIRHEYIPRISSENSILVVILLILSIVLLNVLLSFMQELRKTIAIIMRWGFFIELVKPNTRQNPPFLDMYSIFSPSNIIKWVLVKLI</sequence>
<feature type="transmembrane region" description="Helical" evidence="1">
    <location>
        <begin position="133"/>
        <end position="153"/>
    </location>
</feature>
<gene>
    <name evidence="2" type="primary">NCAS0G03230</name>
    <name evidence="2" type="ordered locus">NCAS_0G03230</name>
</gene>
<reference evidence="2 3" key="1">
    <citation type="journal article" date="2011" name="Proc. Natl. Acad. Sci. U.S.A.">
        <title>Evolutionary erosion of yeast sex chromosomes by mating-type switching accidents.</title>
        <authorList>
            <person name="Gordon J.L."/>
            <person name="Armisen D."/>
            <person name="Proux-Wera E."/>
            <person name="Oheigeartaigh S.S."/>
            <person name="Byrne K.P."/>
            <person name="Wolfe K.H."/>
        </authorList>
    </citation>
    <scope>NUCLEOTIDE SEQUENCE [LARGE SCALE GENOMIC DNA]</scope>
    <source>
        <strain evidence="3">ATCC 76901 / BCRC 22586 / CBS 4309 / NBRC 1992 / NRRL Y-12630</strain>
    </source>
</reference>
<accession>G0VIH5</accession>
<dbReference type="GeneID" id="96904875"/>
<keyword evidence="1" id="KW-0812">Transmembrane</keyword>
<name>G0VIH5_NAUCA</name>
<evidence type="ECO:0000313" key="3">
    <source>
        <dbReference type="Proteomes" id="UP000001640"/>
    </source>
</evidence>
<proteinExistence type="predicted"/>
<keyword evidence="1" id="KW-0472">Membrane</keyword>
<dbReference type="InParanoid" id="G0VIH5"/>
<reference key="2">
    <citation type="submission" date="2011-08" db="EMBL/GenBank/DDBJ databases">
        <title>Genome sequence of Naumovozyma castellii.</title>
        <authorList>
            <person name="Gordon J.L."/>
            <person name="Armisen D."/>
            <person name="Proux-Wera E."/>
            <person name="OhEigeartaigh S.S."/>
            <person name="Byrne K.P."/>
            <person name="Wolfe K.H."/>
        </authorList>
    </citation>
    <scope>NUCLEOTIDE SEQUENCE</scope>
    <source>
        <strain>Type strain:CBS 4309</strain>
    </source>
</reference>
<protein>
    <submittedName>
        <fullName evidence="2">Uncharacterized protein</fullName>
    </submittedName>
</protein>
<dbReference type="KEGG" id="ncs:NCAS_0G03230"/>
<evidence type="ECO:0000313" key="2">
    <source>
        <dbReference type="EMBL" id="CCC71210.1"/>
    </source>
</evidence>
<keyword evidence="3" id="KW-1185">Reference proteome</keyword>
<dbReference type="HOGENOM" id="CLU_1343579_0_0_1"/>
<organism evidence="2 3">
    <name type="scientific">Naumovozyma castellii</name>
    <name type="common">Yeast</name>
    <name type="synonym">Saccharomyces castellii</name>
    <dbReference type="NCBI Taxonomy" id="27288"/>
    <lineage>
        <taxon>Eukaryota</taxon>
        <taxon>Fungi</taxon>
        <taxon>Dikarya</taxon>
        <taxon>Ascomycota</taxon>
        <taxon>Saccharomycotina</taxon>
        <taxon>Saccharomycetes</taxon>
        <taxon>Saccharomycetales</taxon>
        <taxon>Saccharomycetaceae</taxon>
        <taxon>Naumovozyma</taxon>
    </lineage>
</organism>
<evidence type="ECO:0000256" key="1">
    <source>
        <dbReference type="SAM" id="Phobius"/>
    </source>
</evidence>
<dbReference type="RefSeq" id="XP_003677562.1">
    <property type="nucleotide sequence ID" value="XM_003677514.1"/>
</dbReference>
<dbReference type="Proteomes" id="UP000001640">
    <property type="component" value="Chromosome 7"/>
</dbReference>